<feature type="transmembrane region" description="Helical" evidence="2">
    <location>
        <begin position="573"/>
        <end position="598"/>
    </location>
</feature>
<feature type="domain" description="eCIS core" evidence="3">
    <location>
        <begin position="90"/>
        <end position="161"/>
    </location>
</feature>
<feature type="region of interest" description="Disordered" evidence="1">
    <location>
        <begin position="1"/>
        <end position="31"/>
    </location>
</feature>
<sequence>MRDQDAGKAKAEGRTQSAPARSAAGPSADPTGILTLQRSIGNAAVVQLLAASGDGYSQEQHEHGPGCGHGGSAPVQRSEVQSVLSSAGQPLGGSVRTEMETRLGADFSDVRLHTGTAARRSAAEIGARAYTSGNHVVIGDGGGDKHTLAHELTHVIQQRRGPVAGSDNGSGLTVSDPSDRFEREAEANATRVLGMPLAPAANTGTATDAVQRSAAAGGEANATRLSGMSLAPAVGAADAPGATEAVQRSAAAEGEASATRLSGMPLAPAAGVADAPGATDAVRRSTAAEGVVQRAPGTLLERGGKAAKNAAASVRRGAAKSGPTADTAGGVFATAGGTGGDYGIASGIGAAGLVSGVLAVPDMVGSVFGFCEEFRAWLLATGEEKAKAGHRLVATMAGLTSNSSAVGGGLTSGAANLAPAASSVPLGQASGVLGIVNGLITAVNSSMKAHEAIKQTKALRGGDGAKDYKAMYKHFQDLQKVLEHNHDLAKKTMYEHFMEELAPARQLPAPESRVRIAALKGRYEERLEACDHRYALAKLTVHDNLVRVEEAANLQSVRELGERKGERRSVRQILTALSGTLNISVGALAIAAVALGLTGGAIPIAGQAIAGLVGLIGVGLLTWQVVNKVRANLKHLESDPAFQDHTQWGIFAEAMKIWKPKLASSRDKAAETLLDALKNSQYPENKAEAERLAKALRLNPQELVAMPEAKEALAKIKDRLAST</sequence>
<dbReference type="RefSeq" id="WP_015792991.1">
    <property type="nucleotide sequence ID" value="NC_013131.1"/>
</dbReference>
<evidence type="ECO:0000256" key="2">
    <source>
        <dbReference type="SAM" id="Phobius"/>
    </source>
</evidence>
<feature type="compositionally biased region" description="Low complexity" evidence="1">
    <location>
        <begin position="17"/>
        <end position="30"/>
    </location>
</feature>
<dbReference type="InParanoid" id="C7QK24"/>
<dbReference type="KEGG" id="cai:Caci_4398"/>
<evidence type="ECO:0000259" key="3">
    <source>
        <dbReference type="Pfam" id="PF13699"/>
    </source>
</evidence>
<dbReference type="EMBL" id="CP001700">
    <property type="protein sequence ID" value="ACU73262.1"/>
    <property type="molecule type" value="Genomic_DNA"/>
</dbReference>
<protein>
    <recommendedName>
        <fullName evidence="3">eCIS core domain-containing protein</fullName>
    </recommendedName>
</protein>
<dbReference type="Pfam" id="PF13699">
    <property type="entry name" value="eCIS_core"/>
    <property type="match status" value="1"/>
</dbReference>
<dbReference type="eggNOG" id="COG3409">
    <property type="taxonomic scope" value="Bacteria"/>
</dbReference>
<evidence type="ECO:0000313" key="4">
    <source>
        <dbReference type="EMBL" id="ACU73262.1"/>
    </source>
</evidence>
<dbReference type="HOGENOM" id="CLU_382520_0_0_11"/>
<feature type="region of interest" description="Disordered" evidence="1">
    <location>
        <begin position="271"/>
        <end position="296"/>
    </location>
</feature>
<accession>C7QK24</accession>
<evidence type="ECO:0000313" key="5">
    <source>
        <dbReference type="Proteomes" id="UP000000851"/>
    </source>
</evidence>
<keyword evidence="2" id="KW-1133">Transmembrane helix</keyword>
<feature type="region of interest" description="Disordered" evidence="1">
    <location>
        <begin position="55"/>
        <end position="77"/>
    </location>
</feature>
<keyword evidence="2" id="KW-0812">Transmembrane</keyword>
<feature type="compositionally biased region" description="Low complexity" evidence="1">
    <location>
        <begin position="271"/>
        <end position="280"/>
    </location>
</feature>
<keyword evidence="2" id="KW-0472">Membrane</keyword>
<evidence type="ECO:0000256" key="1">
    <source>
        <dbReference type="SAM" id="MobiDB-lite"/>
    </source>
</evidence>
<feature type="compositionally biased region" description="Basic and acidic residues" evidence="1">
    <location>
        <begin position="1"/>
        <end position="13"/>
    </location>
</feature>
<gene>
    <name evidence="4" type="ordered locus">Caci_4398</name>
</gene>
<dbReference type="STRING" id="479433.Caci_4398"/>
<reference evidence="4 5" key="1">
    <citation type="journal article" date="2009" name="Stand. Genomic Sci.">
        <title>Complete genome sequence of Catenulispora acidiphila type strain (ID 139908).</title>
        <authorList>
            <person name="Copeland A."/>
            <person name="Lapidus A."/>
            <person name="Glavina Del Rio T."/>
            <person name="Nolan M."/>
            <person name="Lucas S."/>
            <person name="Chen F."/>
            <person name="Tice H."/>
            <person name="Cheng J.F."/>
            <person name="Bruce D."/>
            <person name="Goodwin L."/>
            <person name="Pitluck S."/>
            <person name="Mikhailova N."/>
            <person name="Pati A."/>
            <person name="Ivanova N."/>
            <person name="Mavromatis K."/>
            <person name="Chen A."/>
            <person name="Palaniappan K."/>
            <person name="Chain P."/>
            <person name="Land M."/>
            <person name="Hauser L."/>
            <person name="Chang Y.J."/>
            <person name="Jeffries C.D."/>
            <person name="Chertkov O."/>
            <person name="Brettin T."/>
            <person name="Detter J.C."/>
            <person name="Han C."/>
            <person name="Ali Z."/>
            <person name="Tindall B.J."/>
            <person name="Goker M."/>
            <person name="Bristow J."/>
            <person name="Eisen J.A."/>
            <person name="Markowitz V."/>
            <person name="Hugenholtz P."/>
            <person name="Kyrpides N.C."/>
            <person name="Klenk H.P."/>
        </authorList>
    </citation>
    <scope>NUCLEOTIDE SEQUENCE [LARGE SCALE GENOMIC DNA]</scope>
    <source>
        <strain evidence="5">DSM 44928 / JCM 14897 / NBRC 102108 / NRRL B-24433 / ID139908</strain>
    </source>
</reference>
<dbReference type="Proteomes" id="UP000000851">
    <property type="component" value="Chromosome"/>
</dbReference>
<name>C7QK24_CATAD</name>
<keyword evidence="5" id="KW-1185">Reference proteome</keyword>
<proteinExistence type="predicted"/>
<organism evidence="4 5">
    <name type="scientific">Catenulispora acidiphila (strain DSM 44928 / JCM 14897 / NBRC 102108 / NRRL B-24433 / ID139908)</name>
    <dbReference type="NCBI Taxonomy" id="479433"/>
    <lineage>
        <taxon>Bacteria</taxon>
        <taxon>Bacillati</taxon>
        <taxon>Actinomycetota</taxon>
        <taxon>Actinomycetes</taxon>
        <taxon>Catenulisporales</taxon>
        <taxon>Catenulisporaceae</taxon>
        <taxon>Catenulispora</taxon>
    </lineage>
</organism>
<feature type="transmembrane region" description="Helical" evidence="2">
    <location>
        <begin position="604"/>
        <end position="626"/>
    </location>
</feature>
<dbReference type="InterPro" id="IPR025295">
    <property type="entry name" value="eCIS_core_dom"/>
</dbReference>
<dbReference type="AlphaFoldDB" id="C7QK24"/>